<name>A0AAN8IJ49_TRICO</name>
<accession>A0AAN8IJ49</accession>
<keyword evidence="1" id="KW-0732">Signal</keyword>
<dbReference type="EMBL" id="WIXE01011622">
    <property type="protein sequence ID" value="KAK5976619.1"/>
    <property type="molecule type" value="Genomic_DNA"/>
</dbReference>
<evidence type="ECO:0000256" key="1">
    <source>
        <dbReference type="SAM" id="SignalP"/>
    </source>
</evidence>
<organism evidence="2 3">
    <name type="scientific">Trichostrongylus colubriformis</name>
    <name type="common">Black scour worm</name>
    <dbReference type="NCBI Taxonomy" id="6319"/>
    <lineage>
        <taxon>Eukaryota</taxon>
        <taxon>Metazoa</taxon>
        <taxon>Ecdysozoa</taxon>
        <taxon>Nematoda</taxon>
        <taxon>Chromadorea</taxon>
        <taxon>Rhabditida</taxon>
        <taxon>Rhabditina</taxon>
        <taxon>Rhabditomorpha</taxon>
        <taxon>Strongyloidea</taxon>
        <taxon>Trichostrongylidae</taxon>
        <taxon>Trichostrongylus</taxon>
    </lineage>
</organism>
<protein>
    <submittedName>
        <fullName evidence="2">Uncharacterized protein</fullName>
    </submittedName>
</protein>
<dbReference type="AlphaFoldDB" id="A0AAN8IJ49"/>
<reference evidence="2 3" key="1">
    <citation type="submission" date="2019-10" db="EMBL/GenBank/DDBJ databases">
        <title>Assembly and Annotation for the nematode Trichostrongylus colubriformis.</title>
        <authorList>
            <person name="Martin J."/>
        </authorList>
    </citation>
    <scope>NUCLEOTIDE SEQUENCE [LARGE SCALE GENOMIC DNA]</scope>
    <source>
        <strain evidence="2">G859</strain>
        <tissue evidence="2">Whole worm</tissue>
    </source>
</reference>
<dbReference type="Proteomes" id="UP001331761">
    <property type="component" value="Unassembled WGS sequence"/>
</dbReference>
<sequence>MRKLIVATALFLMVPCTMTREACCAFDKTFGGNFTGQFTVKVGGFLSRGFMDGASYLTDRNVTACTLPAQRGSNTPLAVHVANAYMDEYLFVGILKTGAWLINDIDDDEYESYTGRCATCCCNLCGRQIKLIVATALFLMVPCTMTREACCAFDKTFGGNFTGQFTVKVGGFLSRGFMDGASYLTDRNVTACTLPAQRGANTPLAVHVANAYMDEYLFVGILKTGAWLINDIDDDEYESYTGRCATCCCNLCGRQM</sequence>
<feature type="signal peptide" evidence="1">
    <location>
        <begin position="1"/>
        <end position="19"/>
    </location>
</feature>
<evidence type="ECO:0000313" key="2">
    <source>
        <dbReference type="EMBL" id="KAK5976619.1"/>
    </source>
</evidence>
<keyword evidence="3" id="KW-1185">Reference proteome</keyword>
<feature type="chain" id="PRO_5042894765" evidence="1">
    <location>
        <begin position="20"/>
        <end position="256"/>
    </location>
</feature>
<comment type="caution">
    <text evidence="2">The sequence shown here is derived from an EMBL/GenBank/DDBJ whole genome shotgun (WGS) entry which is preliminary data.</text>
</comment>
<evidence type="ECO:0000313" key="3">
    <source>
        <dbReference type="Proteomes" id="UP001331761"/>
    </source>
</evidence>
<proteinExistence type="predicted"/>
<gene>
    <name evidence="2" type="ORF">GCK32_006701</name>
</gene>